<organism evidence="1 2">
    <name type="scientific">Ktedonobacter robiniae</name>
    <dbReference type="NCBI Taxonomy" id="2778365"/>
    <lineage>
        <taxon>Bacteria</taxon>
        <taxon>Bacillati</taxon>
        <taxon>Chloroflexota</taxon>
        <taxon>Ktedonobacteria</taxon>
        <taxon>Ktedonobacterales</taxon>
        <taxon>Ktedonobacteraceae</taxon>
        <taxon>Ktedonobacter</taxon>
    </lineage>
</organism>
<proteinExistence type="predicted"/>
<dbReference type="EMBL" id="BNJG01000001">
    <property type="protein sequence ID" value="GHO54796.1"/>
    <property type="molecule type" value="Genomic_DNA"/>
</dbReference>
<evidence type="ECO:0000313" key="2">
    <source>
        <dbReference type="Proteomes" id="UP000654345"/>
    </source>
</evidence>
<name>A0ABQ3UQ35_9CHLR</name>
<evidence type="ECO:0000313" key="1">
    <source>
        <dbReference type="EMBL" id="GHO54796.1"/>
    </source>
</evidence>
<reference evidence="1 2" key="1">
    <citation type="journal article" date="2021" name="Int. J. Syst. Evol. Microbiol.">
        <title>Reticulibacter mediterranei gen. nov., sp. nov., within the new family Reticulibacteraceae fam. nov., and Ktedonospora formicarum gen. nov., sp. nov., Ktedonobacter robiniae sp. nov., Dictyobacter formicarum sp. nov. and Dictyobacter arantiisoli sp. nov., belonging to the class Ktedonobacteria.</title>
        <authorList>
            <person name="Yabe S."/>
            <person name="Zheng Y."/>
            <person name="Wang C.M."/>
            <person name="Sakai Y."/>
            <person name="Abe K."/>
            <person name="Yokota A."/>
            <person name="Donadio S."/>
            <person name="Cavaletti L."/>
            <person name="Monciardini P."/>
        </authorList>
    </citation>
    <scope>NUCLEOTIDE SEQUENCE [LARGE SCALE GENOMIC DNA]</scope>
    <source>
        <strain evidence="1 2">SOSP1-30</strain>
    </source>
</reference>
<gene>
    <name evidence="1" type="ORF">KSB_32710</name>
</gene>
<dbReference type="RefSeq" id="WP_201371468.1">
    <property type="nucleotide sequence ID" value="NZ_BNJG01000001.1"/>
</dbReference>
<sequence>MFNFWLKWRYRLKWKRDLLLWKLKDFNESYNPYARIANLTRYTQRLSDLLDHASCVCGKRLDLENAYGCIECEHCHGLAIADWPHHCDAYLGDGHYWCKFCVADMACKYQLVSPEEQEDFQADPDIAVEWVSMLPDKRFLQLVQEAEQRLSSVENGVGAVE</sequence>
<keyword evidence="2" id="KW-1185">Reference proteome</keyword>
<protein>
    <submittedName>
        <fullName evidence="1">Uncharacterized protein</fullName>
    </submittedName>
</protein>
<accession>A0ABQ3UQ35</accession>
<comment type="caution">
    <text evidence="1">The sequence shown here is derived from an EMBL/GenBank/DDBJ whole genome shotgun (WGS) entry which is preliminary data.</text>
</comment>
<dbReference type="Proteomes" id="UP000654345">
    <property type="component" value="Unassembled WGS sequence"/>
</dbReference>